<dbReference type="InterPro" id="IPR002035">
    <property type="entry name" value="VWF_A"/>
</dbReference>
<dbReference type="Proteomes" id="UP000617628">
    <property type="component" value="Unassembled WGS sequence"/>
</dbReference>
<sequence length="321" mass="36016">MPDWSVIDNFHFLRPWWLLAFLPMLIALATLRRQQDARAQWQNIVAPHLLEHLIVKGRQKKSLTPLGLTFIACILAILALAGPSWKRSPSPFYQDEAPLVIAVDVSFSMEQNDIQPTRLERAKQKIQDLLKSRGAAPTGLIAYSGSAHIVIPLTDDPEIVVNLLSAITPKIMPIRGKEPKNVLPLANRILNGSSAPGTLLLITDGVESSGIQSYASYFSSQEHQLIVWGIGTSTRPNEKSVPKFPLQEEELKDLANRCGGHYQQLSIDASDARNVQRKTKSYLVTAEDEFSPWVDEGYYFAIPMAFLITVWFRKGWTLSWE</sequence>
<keyword evidence="4" id="KW-1185">Reference proteome</keyword>
<organism evidence="3 4">
    <name type="scientific">Pelagicoccus mobilis</name>
    <dbReference type="NCBI Taxonomy" id="415221"/>
    <lineage>
        <taxon>Bacteria</taxon>
        <taxon>Pseudomonadati</taxon>
        <taxon>Verrucomicrobiota</taxon>
        <taxon>Opitutia</taxon>
        <taxon>Puniceicoccales</taxon>
        <taxon>Pelagicoccaceae</taxon>
        <taxon>Pelagicoccus</taxon>
    </lineage>
</organism>
<feature type="transmembrane region" description="Helical" evidence="1">
    <location>
        <begin position="66"/>
        <end position="85"/>
    </location>
</feature>
<reference evidence="3" key="1">
    <citation type="submission" date="2021-01" db="EMBL/GenBank/DDBJ databases">
        <title>Modified the classification status of verrucomicrobia.</title>
        <authorList>
            <person name="Feng X."/>
        </authorList>
    </citation>
    <scope>NUCLEOTIDE SEQUENCE</scope>
    <source>
        <strain evidence="3">KCTC 13126</strain>
    </source>
</reference>
<dbReference type="Pfam" id="PF13519">
    <property type="entry name" value="VWA_2"/>
    <property type="match status" value="1"/>
</dbReference>
<evidence type="ECO:0000256" key="1">
    <source>
        <dbReference type="SAM" id="Phobius"/>
    </source>
</evidence>
<feature type="domain" description="VWFA" evidence="2">
    <location>
        <begin position="98"/>
        <end position="283"/>
    </location>
</feature>
<keyword evidence="1" id="KW-1133">Transmembrane helix</keyword>
<protein>
    <submittedName>
        <fullName evidence="3">VWA domain-containing protein</fullName>
    </submittedName>
</protein>
<dbReference type="InterPro" id="IPR036465">
    <property type="entry name" value="vWFA_dom_sf"/>
</dbReference>
<dbReference type="EMBL" id="JAENIL010000017">
    <property type="protein sequence ID" value="MBK1877307.1"/>
    <property type="molecule type" value="Genomic_DNA"/>
</dbReference>
<feature type="transmembrane region" description="Helical" evidence="1">
    <location>
        <begin position="12"/>
        <end position="31"/>
    </location>
</feature>
<evidence type="ECO:0000259" key="2">
    <source>
        <dbReference type="PROSITE" id="PS50234"/>
    </source>
</evidence>
<name>A0A934RUY9_9BACT</name>
<comment type="caution">
    <text evidence="3">The sequence shown here is derived from an EMBL/GenBank/DDBJ whole genome shotgun (WGS) entry which is preliminary data.</text>
</comment>
<gene>
    <name evidence="3" type="ORF">JIN87_10530</name>
</gene>
<evidence type="ECO:0000313" key="4">
    <source>
        <dbReference type="Proteomes" id="UP000617628"/>
    </source>
</evidence>
<dbReference type="PANTHER" id="PTHR22550">
    <property type="entry name" value="SPORE GERMINATION PROTEIN"/>
    <property type="match status" value="1"/>
</dbReference>
<dbReference type="SUPFAM" id="SSF53300">
    <property type="entry name" value="vWA-like"/>
    <property type="match status" value="1"/>
</dbReference>
<dbReference type="SMART" id="SM00327">
    <property type="entry name" value="VWA"/>
    <property type="match status" value="1"/>
</dbReference>
<evidence type="ECO:0000313" key="3">
    <source>
        <dbReference type="EMBL" id="MBK1877307.1"/>
    </source>
</evidence>
<dbReference type="RefSeq" id="WP_200355522.1">
    <property type="nucleotide sequence ID" value="NZ_JAENIL010000017.1"/>
</dbReference>
<proteinExistence type="predicted"/>
<dbReference type="PROSITE" id="PS50234">
    <property type="entry name" value="VWFA"/>
    <property type="match status" value="1"/>
</dbReference>
<keyword evidence="1" id="KW-0472">Membrane</keyword>
<dbReference type="InterPro" id="IPR050768">
    <property type="entry name" value="UPF0353/GerABKA_families"/>
</dbReference>
<dbReference type="AlphaFoldDB" id="A0A934RUY9"/>
<keyword evidence="1" id="KW-0812">Transmembrane</keyword>
<dbReference type="PANTHER" id="PTHR22550:SF14">
    <property type="entry name" value="VWFA DOMAIN-CONTAINING PROTEIN"/>
    <property type="match status" value="1"/>
</dbReference>
<dbReference type="Gene3D" id="3.40.50.410">
    <property type="entry name" value="von Willebrand factor, type A domain"/>
    <property type="match status" value="1"/>
</dbReference>
<accession>A0A934RUY9</accession>